<feature type="non-terminal residue" evidence="1">
    <location>
        <position position="41"/>
    </location>
</feature>
<dbReference type="AlphaFoldDB" id="F9EQH8"/>
<reference evidence="1 2" key="1">
    <citation type="submission" date="2011-05" db="EMBL/GenBank/DDBJ databases">
        <authorList>
            <person name="Muzny D."/>
            <person name="Qin X."/>
            <person name="Deng J."/>
            <person name="Jiang H."/>
            <person name="Liu Y."/>
            <person name="Qu J."/>
            <person name="Song X.-Z."/>
            <person name="Zhang L."/>
            <person name="Thornton R."/>
            <person name="Coyle M."/>
            <person name="Francisco L."/>
            <person name="Jackson L."/>
            <person name="Javaid M."/>
            <person name="Korchina V."/>
            <person name="Kovar C."/>
            <person name="Mata R."/>
            <person name="Mathew T."/>
            <person name="Ngo R."/>
            <person name="Nguyen L."/>
            <person name="Nguyen N."/>
            <person name="Okwuonu G."/>
            <person name="Ongeri F."/>
            <person name="Pham C."/>
            <person name="Simmons D."/>
            <person name="Wilczek-Boney K."/>
            <person name="Hale W."/>
            <person name="Jakkamsetti A."/>
            <person name="Pham P."/>
            <person name="Ruth R."/>
            <person name="San Lucas F."/>
            <person name="Warren J."/>
            <person name="Zhang J."/>
            <person name="Zhao Z."/>
            <person name="Zhou C."/>
            <person name="Zhu D."/>
            <person name="Lee S."/>
            <person name="Bess C."/>
            <person name="Blankenburg K."/>
            <person name="Forbes L."/>
            <person name="Fu Q."/>
            <person name="Gubbala S."/>
            <person name="Hirani K."/>
            <person name="Jayaseelan J.C."/>
            <person name="Lara F."/>
            <person name="Munidasa M."/>
            <person name="Palculict T."/>
            <person name="Patil S."/>
            <person name="Pu L.-L."/>
            <person name="Saada N."/>
            <person name="Tang L."/>
            <person name="Weissenberger G."/>
            <person name="Zhu Y."/>
            <person name="Hemphill L."/>
            <person name="Shang Y."/>
            <person name="Youmans B."/>
            <person name="Ayvaz T."/>
            <person name="Ross M."/>
            <person name="Santibanez J."/>
            <person name="Aqrawi P."/>
            <person name="Gross S."/>
            <person name="Joshi V."/>
            <person name="Fowler G."/>
            <person name="Nazareth L."/>
            <person name="Reid J."/>
            <person name="Worley K."/>
            <person name="Petrosino J."/>
            <person name="Highlander S."/>
            <person name="Gibbs R."/>
        </authorList>
    </citation>
    <scope>NUCLEOTIDE SEQUENCE [LARGE SCALE GENOMIC DNA]</scope>
    <source>
        <strain evidence="1 2">ATCC 51191</strain>
    </source>
</reference>
<name>F9EQH8_9FUSO</name>
<dbReference type="InterPro" id="IPR036187">
    <property type="entry name" value="DNA_mismatch_repair_MutS_sf"/>
</dbReference>
<organism evidence="1 2">
    <name type="scientific">Fusobacterium animalis ATCC 51191</name>
    <dbReference type="NCBI Taxonomy" id="997347"/>
    <lineage>
        <taxon>Bacteria</taxon>
        <taxon>Fusobacteriati</taxon>
        <taxon>Fusobacteriota</taxon>
        <taxon>Fusobacteriia</taxon>
        <taxon>Fusobacteriales</taxon>
        <taxon>Fusobacteriaceae</taxon>
        <taxon>Fusobacterium</taxon>
    </lineage>
</organism>
<dbReference type="HOGENOM" id="CLU_3281266_0_0_0"/>
<dbReference type="EMBL" id="AFQD01000409">
    <property type="protein sequence ID" value="EGQ78792.1"/>
    <property type="molecule type" value="Genomic_DNA"/>
</dbReference>
<accession>F9EQH8</accession>
<protein>
    <submittedName>
        <fullName evidence="1">DNA mismatch repair protein MutS</fullName>
    </submittedName>
</protein>
<evidence type="ECO:0000313" key="2">
    <source>
        <dbReference type="Proteomes" id="UP000005392"/>
    </source>
</evidence>
<keyword evidence="2" id="KW-1185">Reference proteome</keyword>
<evidence type="ECO:0000313" key="1">
    <source>
        <dbReference type="EMBL" id="EGQ78792.1"/>
    </source>
</evidence>
<sequence length="41" mass="4444">MELNISTQNNLNLVPKKNEEAKGTLLGVLDDCVTSVGSREL</sequence>
<dbReference type="Proteomes" id="UP000005392">
    <property type="component" value="Unassembled WGS sequence"/>
</dbReference>
<dbReference type="Gene3D" id="6.10.140.80">
    <property type="match status" value="1"/>
</dbReference>
<proteinExistence type="predicted"/>
<dbReference type="SUPFAM" id="SSF48334">
    <property type="entry name" value="DNA repair protein MutS, domain III"/>
    <property type="match status" value="1"/>
</dbReference>
<comment type="caution">
    <text evidence="1">The sequence shown here is derived from an EMBL/GenBank/DDBJ whole genome shotgun (WGS) entry which is preliminary data.</text>
</comment>
<gene>
    <name evidence="1" type="ORF">HMPREF9094_2183</name>
</gene>